<dbReference type="Pfam" id="PF12802">
    <property type="entry name" value="MarR_2"/>
    <property type="match status" value="1"/>
</dbReference>
<dbReference type="SUPFAM" id="SSF46785">
    <property type="entry name" value="Winged helix' DNA-binding domain"/>
    <property type="match status" value="1"/>
</dbReference>
<dbReference type="Pfam" id="PF00480">
    <property type="entry name" value="ROK"/>
    <property type="match status" value="1"/>
</dbReference>
<dbReference type="InterPro" id="IPR011991">
    <property type="entry name" value="ArsR-like_HTH"/>
</dbReference>
<sequence>MQPHESARGPHVLRQINFAAVLRAVREHSPARVADLMQATGLSRPAVTRAVAELRDAGLVADVDETAQVSMGRPAQWIRFRAEVGHVVGVDVGSHKVIAMVADLAGKVVASRQVTIGDGATGDRLLQSVRDTIAEALAKADLTGEDVWGIVVGTPGIVDESSGEVLLAPGIPGLAHLPVLDELRTLTPSPVLIENDINLAVLGERWCGAAVGSDSLVFVHWGVRIGAGIIIDGKPYRGANGAAGEIGFADVFSAPETPDPASLVGAETSGVSEHGAFERMVGTQAIAELADAAAALAARDPEALLAPDTPDVLEAVAAVTSGTASDGVAAVFAAATAGDPTALAVVDRIAARFARGLAAMLLVLDPGEVIIGGGLSRAGETLLAAIERHLRPRILTSPRLVLSDLGGDAVALGAVRRALDHVESRLLAHPGA</sequence>
<dbReference type="CDD" id="cd00090">
    <property type="entry name" value="HTH_ARSR"/>
    <property type="match status" value="1"/>
</dbReference>
<comment type="caution">
    <text evidence="3">The sequence shown here is derived from an EMBL/GenBank/DDBJ whole genome shotgun (WGS) entry which is preliminary data.</text>
</comment>
<evidence type="ECO:0000313" key="4">
    <source>
        <dbReference type="Proteomes" id="UP001501676"/>
    </source>
</evidence>
<name>A0ABP6SZH9_9ACTN</name>
<dbReference type="InterPro" id="IPR000835">
    <property type="entry name" value="HTH_MarR-typ"/>
</dbReference>
<evidence type="ECO:0000256" key="1">
    <source>
        <dbReference type="ARBA" id="ARBA00006479"/>
    </source>
</evidence>
<dbReference type="InterPro" id="IPR036390">
    <property type="entry name" value="WH_DNA-bd_sf"/>
</dbReference>
<dbReference type="SUPFAM" id="SSF53067">
    <property type="entry name" value="Actin-like ATPase domain"/>
    <property type="match status" value="1"/>
</dbReference>
<gene>
    <name evidence="3" type="ORF">GCM10020369_33410</name>
</gene>
<protein>
    <submittedName>
        <fullName evidence="3">ROK family transcriptional regulator</fullName>
    </submittedName>
</protein>
<keyword evidence="4" id="KW-1185">Reference proteome</keyword>
<feature type="domain" description="HTH marR-type" evidence="2">
    <location>
        <begin position="20"/>
        <end position="61"/>
    </location>
</feature>
<dbReference type="InterPro" id="IPR036388">
    <property type="entry name" value="WH-like_DNA-bd_sf"/>
</dbReference>
<dbReference type="Gene3D" id="1.10.10.10">
    <property type="entry name" value="Winged helix-like DNA-binding domain superfamily/Winged helix DNA-binding domain"/>
    <property type="match status" value="1"/>
</dbReference>
<dbReference type="PANTHER" id="PTHR18964:SF149">
    <property type="entry name" value="BIFUNCTIONAL UDP-N-ACETYLGLUCOSAMINE 2-EPIMERASE_N-ACETYLMANNOSAMINE KINASE"/>
    <property type="match status" value="1"/>
</dbReference>
<dbReference type="EMBL" id="BAAAYN010000022">
    <property type="protein sequence ID" value="GAA3388185.1"/>
    <property type="molecule type" value="Genomic_DNA"/>
</dbReference>
<dbReference type="PANTHER" id="PTHR18964">
    <property type="entry name" value="ROK (REPRESSOR, ORF, KINASE) FAMILY"/>
    <property type="match status" value="1"/>
</dbReference>
<dbReference type="InterPro" id="IPR000600">
    <property type="entry name" value="ROK"/>
</dbReference>
<dbReference type="Gene3D" id="3.30.420.40">
    <property type="match status" value="2"/>
</dbReference>
<accession>A0ABP6SZH9</accession>
<reference evidence="4" key="1">
    <citation type="journal article" date="2019" name="Int. J. Syst. Evol. Microbiol.">
        <title>The Global Catalogue of Microorganisms (GCM) 10K type strain sequencing project: providing services to taxonomists for standard genome sequencing and annotation.</title>
        <authorList>
            <consortium name="The Broad Institute Genomics Platform"/>
            <consortium name="The Broad Institute Genome Sequencing Center for Infectious Disease"/>
            <person name="Wu L."/>
            <person name="Ma J."/>
        </authorList>
    </citation>
    <scope>NUCLEOTIDE SEQUENCE [LARGE SCALE GENOMIC DNA]</scope>
    <source>
        <strain evidence="4">JCM 9458</strain>
    </source>
</reference>
<organism evidence="3 4">
    <name type="scientific">Cryptosporangium minutisporangium</name>
    <dbReference type="NCBI Taxonomy" id="113569"/>
    <lineage>
        <taxon>Bacteria</taxon>
        <taxon>Bacillati</taxon>
        <taxon>Actinomycetota</taxon>
        <taxon>Actinomycetes</taxon>
        <taxon>Cryptosporangiales</taxon>
        <taxon>Cryptosporangiaceae</taxon>
        <taxon>Cryptosporangium</taxon>
    </lineage>
</organism>
<dbReference type="InterPro" id="IPR043129">
    <property type="entry name" value="ATPase_NBD"/>
</dbReference>
<dbReference type="Proteomes" id="UP001501676">
    <property type="component" value="Unassembled WGS sequence"/>
</dbReference>
<proteinExistence type="inferred from homology"/>
<evidence type="ECO:0000259" key="2">
    <source>
        <dbReference type="Pfam" id="PF12802"/>
    </source>
</evidence>
<dbReference type="RefSeq" id="WP_345729031.1">
    <property type="nucleotide sequence ID" value="NZ_BAAAYN010000022.1"/>
</dbReference>
<comment type="similarity">
    <text evidence="1">Belongs to the ROK (NagC/XylR) family.</text>
</comment>
<evidence type="ECO:0000313" key="3">
    <source>
        <dbReference type="EMBL" id="GAA3388185.1"/>
    </source>
</evidence>